<feature type="compositionally biased region" description="Basic and acidic residues" evidence="1">
    <location>
        <begin position="1937"/>
        <end position="1950"/>
    </location>
</feature>
<organism evidence="2 3">
    <name type="scientific">Biomphalaria pfeifferi</name>
    <name type="common">Bloodfluke planorb</name>
    <name type="synonym">Freshwater snail</name>
    <dbReference type="NCBI Taxonomy" id="112525"/>
    <lineage>
        <taxon>Eukaryota</taxon>
        <taxon>Metazoa</taxon>
        <taxon>Spiralia</taxon>
        <taxon>Lophotrochozoa</taxon>
        <taxon>Mollusca</taxon>
        <taxon>Gastropoda</taxon>
        <taxon>Heterobranchia</taxon>
        <taxon>Euthyneura</taxon>
        <taxon>Panpulmonata</taxon>
        <taxon>Hygrophila</taxon>
        <taxon>Lymnaeoidea</taxon>
        <taxon>Planorbidae</taxon>
        <taxon>Biomphalaria</taxon>
    </lineage>
</organism>
<feature type="compositionally biased region" description="Basic residues" evidence="1">
    <location>
        <begin position="1971"/>
        <end position="1980"/>
    </location>
</feature>
<evidence type="ECO:0000313" key="2">
    <source>
        <dbReference type="EMBL" id="KAK0058004.1"/>
    </source>
</evidence>
<feature type="compositionally biased region" description="Basic and acidic residues" evidence="1">
    <location>
        <begin position="1691"/>
        <end position="1732"/>
    </location>
</feature>
<evidence type="ECO:0000313" key="3">
    <source>
        <dbReference type="Proteomes" id="UP001233172"/>
    </source>
</evidence>
<feature type="compositionally biased region" description="Basic residues" evidence="1">
    <location>
        <begin position="896"/>
        <end position="907"/>
    </location>
</feature>
<sequence>MAINANNIHTLEITASVQETVSEPDVVLTSQQQPPQVEQSPQPEPVHEVQPLPETQKQPEVIQSSQPVEESRIPRSSPEPQQSREDKALTELADTVVQTVISDALSVMRQGKGQQILTGTEPLCKHSSSSHHSMGSQIRNTLNKQTSSESFHTRYSNDTFASDTMKQSHGLGHCHTDSLEEKESKYSVEIGEDAAGAATEDLRWCASGASHSEEDYLTIQLKPVQLYHGQTSEGTMKVKFTIHSTVRRRIRNEIDRGGVIEGIDACVSEPVVEMDGTSNAHNVRVVRKKSQLKSIDKLGGTVGSTVVAINSKMQGEEIETPPPSSACYNSSLNTNKKNEMNDSSTVLITQSISENPLNQNQTTQDVSAHSHENCQGNNASHQCSIVQTKGMENLNMMSADEWIDEADNTVTAPKKYFPSKLSRSLVKKKRLKYRRKKINVSSAFTKDNNVDKHKITYSFRADDSFEKILECPENVLVDKHLVGDGLNLTEFIGAIPMATFEDIEIDNAIKTTLSNCSEHKDISPFTYKAKNLRLVTESHEHKHSSDVHIDPPATTDSVKGYRNVSSLVENSDKKDTKTKELDALEKVFYDAVEEQPELIINTKIELVQKDDLTNHQNRTIKTDGNLSKMEPYMDTLKNLSHASNPKERLSKERKETLIDDVLDITETKHTECQLYTKKFKHLDEGPLQTSSPKLGRSKSKESPFKTYPQKLGKSEETLLDIMPLNKQKIKAVAKSQEGLEDSQDELNKAPLSRTVSLGPHHKKRRHRSITANKTGISKETVIDDNPVVGIANKGNLSPTKFALDRHNLMIHNEIMKLSDYASFFKPPDIVAYPLTSSSMPPLPDTTEVPSISDTEGHRRTVDRSRLSYNPPRSSNPHPKSRHHSEDVHTEEDNVPKRRWAPKQRRDRRVVSDLDDRRPPSQSEERQRPVEDVDRSSGSRKNKHRASNEQSERDITSYQNKNYDNDRNYRDYRKEKRTERQPSSEYDKPYERREDSKKEKNTKSEDSDRRRRELRDQEDFNEEIFRTSDKGKVFVKNRESLDVNVKPERTKAHSLDMSKDKRAVQVLPPIIKSATELTSKKKSVTEIDIGKQPQNETLAMETDLDDYVSNQQKDQSATETEIEIPKDSRLLESHQHKRFVKETGIDSPKVSEKSKELVKMQDKSRREDVDESALKHEEDKRISDKANKNEDTSKRQNSYDREGGRLKQDKDNIRYDPRVKDGDKTEDVNVDRRKSSERSARQDDREKEYLEHRQENRRKSNRPRHSDEEEKSPEEEHDLRSDSTRQYGRKEYDPEEDRDRRSERFRRSNRKEEKGPEENTARTERTRKYEREDKGLEESRDRSERSVRYDREEEAKSHKESTDRSEPSRKHKRDGKGPEEGIDSRNDRTRTYDSEEEKGAQAGRESRGDRPKRYDREEDTVRRNDRSQRYDKEEDTDRRNDRSKRYDKEEDTDRRNDRSKRYDKEEDTDRRNDRSKRYDKEEDTDRRNDRSKRYDKEEDTDRRNDRSKKYDKEEDTDRRNDRSKRYDKEEDTDKKNDRSKRYDREEDRRRSDRSRRYDDKDKRDHYKEQEKDRESTKSYDLSRKQESKNIDSAMPDEEYDKRYSDNVKRKDDRGEDDKTQLEDRDKRRSHDRPKRNDNTNKDTSMAKKLNEVDSDKRQKDRSEKFKKPDDVKDENDNTYRKYNLDNPDLEGGIEHKPRDRKVELKDDTTTKRNTVRKEMSNEKKSDQSKHELDSTTDPSISKFANDSDDDVPPVPPRMISLAVNTAEDGSEEEANTSKDKSTNYRRSGPNKDSKMDDTSRDMPRKRKESLENAPIIPDKGEKQAEPRKRRSYLNDEDSDYKSRQQRSKHSSKEYDDQSEKFKLVLPLESPKDLIVEKRDHKELEPYMYARGRRSGRLPRRLDISREEAQESDNDTQMKELDNLMPDNPIELNLEDSDDNKNDSTKNEETPTKKGIFNLFSCVGGKSSDFMKKKSKDKKPIKKYYDEGEKRKIKKLAKEKEKEEKNKLYFQDPDDAAVENDPSPTLPENDKEPLEQAESSVVLPAELPQIPEPDLHFKGRRYQKKQKSLDTPKPLSTFMDPIVAFDDVLGSDNDFEEVDDLPLGTFTRWKENTVEEPKLSSFMSAKREEKQLKTFRNFQRKPFVNNSDVAKNLSDSLDAEHLEESDVTATSRSSSSFIKSSSTIEEPIKLKGGCPDMQYFLDDSMELDKENNVPQPTLPFIEEKLSLVEDDLPILQCTTVSDVDLPEANPIQDCSNFQDNSKTEIRPELLAQTSNMLHSISIRLEPPTPESTFEDSFDHVDNSDYLRKESDTPEKSSSLPVQNDIPHSDDHVLNTSAPSFFNFERIEGDTNIFDTPQNLNNSFDPSASFEADMMYRRKHRTISFDERLTSRHTLSPNVSRKNPSSLIGEPVTRPRSISTTSNPLTYEPWRAKAYSKQQHHRSFSTSGLLHGRSGTRLHKSHSIGEIYNSTVASSVARRRAKTIVSTDITSRMYQPRQRSRSSRALLGDASFGSVAPIRQRSFSGFDYATSSGSVEPTIVTVKRSESERQPSKIIVEKEEPKNVERSKSDRRHKNKLGEAKPASPSKSDTLKSTDSASGGETLEDRSSKEGSPTKEHPSPTKEKKKKKKFRIPSFSKKKSKENKESAI</sequence>
<reference evidence="2" key="1">
    <citation type="journal article" date="2023" name="PLoS Negl. Trop. Dis.">
        <title>A genome sequence for Biomphalaria pfeifferi, the major vector snail for the human-infecting parasite Schistosoma mansoni.</title>
        <authorList>
            <person name="Bu L."/>
            <person name="Lu L."/>
            <person name="Laidemitt M.R."/>
            <person name="Zhang S.M."/>
            <person name="Mutuku M."/>
            <person name="Mkoji G."/>
            <person name="Steinauer M."/>
            <person name="Loker E.S."/>
        </authorList>
    </citation>
    <scope>NUCLEOTIDE SEQUENCE</scope>
    <source>
        <strain evidence="2">KasaAsao</strain>
    </source>
</reference>
<feature type="compositionally biased region" description="Basic and acidic residues" evidence="1">
    <location>
        <begin position="1374"/>
        <end position="1588"/>
    </location>
</feature>
<evidence type="ECO:0000256" key="1">
    <source>
        <dbReference type="SAM" id="MobiDB-lite"/>
    </source>
</evidence>
<feature type="compositionally biased region" description="Basic and acidic residues" evidence="1">
    <location>
        <begin position="962"/>
        <end position="1026"/>
    </location>
</feature>
<dbReference type="Proteomes" id="UP001233172">
    <property type="component" value="Unassembled WGS sequence"/>
</dbReference>
<feature type="compositionally biased region" description="Basic and acidic residues" evidence="1">
    <location>
        <begin position="1849"/>
        <end position="1861"/>
    </location>
</feature>
<keyword evidence="3" id="KW-1185">Reference proteome</keyword>
<feature type="region of interest" description="Disordered" evidence="1">
    <location>
        <begin position="1091"/>
        <end position="2071"/>
    </location>
</feature>
<feature type="region of interest" description="Disordered" evidence="1">
    <location>
        <begin position="833"/>
        <end position="1026"/>
    </location>
</feature>
<name>A0AAD8BNS6_BIOPF</name>
<feature type="compositionally biased region" description="Basic and acidic residues" evidence="1">
    <location>
        <begin position="883"/>
        <end position="895"/>
    </location>
</feature>
<feature type="compositionally biased region" description="Basic and acidic residues" evidence="1">
    <location>
        <begin position="2302"/>
        <end position="2312"/>
    </location>
</feature>
<proteinExistence type="predicted"/>
<accession>A0AAD8BNS6</accession>
<feature type="region of interest" description="Disordered" evidence="1">
    <location>
        <begin position="684"/>
        <end position="707"/>
    </location>
</feature>
<comment type="caution">
    <text evidence="2">The sequence shown here is derived from an EMBL/GenBank/DDBJ whole genome shotgun (WGS) entry which is preliminary data.</text>
</comment>
<feature type="compositionally biased region" description="Basic and acidic residues" evidence="1">
    <location>
        <begin position="2600"/>
        <end position="2619"/>
    </location>
</feature>
<feature type="compositionally biased region" description="Basic and acidic residues" evidence="1">
    <location>
        <begin position="1868"/>
        <end position="1883"/>
    </location>
</feature>
<feature type="compositionally biased region" description="Basic and acidic residues" evidence="1">
    <location>
        <begin position="1788"/>
        <end position="1801"/>
    </location>
</feature>
<feature type="compositionally biased region" description="Polar residues" evidence="1">
    <location>
        <begin position="866"/>
        <end position="877"/>
    </location>
</feature>
<feature type="compositionally biased region" description="Polar residues" evidence="1">
    <location>
        <begin position="1107"/>
        <end position="1118"/>
    </location>
</feature>
<protein>
    <submittedName>
        <fullName evidence="2">Nervous system adducin isoform X2</fullName>
    </submittedName>
</protein>
<feature type="compositionally biased region" description="Polar residues" evidence="1">
    <location>
        <begin position="55"/>
        <end position="68"/>
    </location>
</feature>
<gene>
    <name evidence="2" type="ORF">Bpfe_012657</name>
</gene>
<feature type="compositionally biased region" description="Basic and acidic residues" evidence="1">
    <location>
        <begin position="1276"/>
        <end position="1367"/>
    </location>
</feature>
<feature type="compositionally biased region" description="Low complexity" evidence="1">
    <location>
        <begin position="31"/>
        <end position="41"/>
    </location>
</feature>
<feature type="compositionally biased region" description="Basic and acidic residues" evidence="1">
    <location>
        <begin position="1122"/>
        <end position="1267"/>
    </location>
</feature>
<feature type="compositionally biased region" description="Basic and acidic residues" evidence="1">
    <location>
        <begin position="945"/>
        <end position="954"/>
    </location>
</feature>
<feature type="compositionally biased region" description="Polar residues" evidence="1">
    <location>
        <begin position="2582"/>
        <end position="2596"/>
    </location>
</feature>
<feature type="compositionally biased region" description="Basic and acidic residues" evidence="1">
    <location>
        <begin position="854"/>
        <end position="865"/>
    </location>
</feature>
<reference evidence="2" key="2">
    <citation type="submission" date="2023-04" db="EMBL/GenBank/DDBJ databases">
        <authorList>
            <person name="Bu L."/>
            <person name="Lu L."/>
            <person name="Laidemitt M.R."/>
            <person name="Zhang S.M."/>
            <person name="Mutuku M."/>
            <person name="Mkoji G."/>
            <person name="Steinauer M."/>
            <person name="Loker E.S."/>
        </authorList>
    </citation>
    <scope>NUCLEOTIDE SEQUENCE</scope>
    <source>
        <strain evidence="2">KasaAsao</strain>
        <tissue evidence="2">Whole Snail</tissue>
    </source>
</reference>
<feature type="compositionally biased region" description="Basic and acidic residues" evidence="1">
    <location>
        <begin position="908"/>
        <end position="936"/>
    </location>
</feature>
<feature type="region of interest" description="Disordered" evidence="1">
    <location>
        <begin position="2302"/>
        <end position="2325"/>
    </location>
</feature>
<feature type="region of interest" description="Disordered" evidence="1">
    <location>
        <begin position="2538"/>
        <end position="2645"/>
    </location>
</feature>
<feature type="compositionally biased region" description="Basic and acidic residues" evidence="1">
    <location>
        <begin position="1898"/>
        <end position="1907"/>
    </location>
</feature>
<feature type="compositionally biased region" description="Basic residues" evidence="1">
    <location>
        <begin position="2620"/>
        <end position="2638"/>
    </location>
</feature>
<feature type="compositionally biased region" description="Basic and acidic residues" evidence="1">
    <location>
        <begin position="1981"/>
        <end position="2005"/>
    </location>
</feature>
<dbReference type="EMBL" id="JASAOG010000051">
    <property type="protein sequence ID" value="KAK0058004.1"/>
    <property type="molecule type" value="Genomic_DNA"/>
</dbReference>
<feature type="compositionally biased region" description="Basic and acidic residues" evidence="1">
    <location>
        <begin position="2540"/>
        <end position="2565"/>
    </location>
</feature>
<feature type="region of interest" description="Disordered" evidence="1">
    <location>
        <begin position="2392"/>
        <end position="2421"/>
    </location>
</feature>
<feature type="compositionally biased region" description="Polar residues" evidence="1">
    <location>
        <begin position="2392"/>
        <end position="2403"/>
    </location>
</feature>
<feature type="compositionally biased region" description="Basic and acidic residues" evidence="1">
    <location>
        <begin position="1598"/>
        <end position="1682"/>
    </location>
</feature>
<feature type="compositionally biased region" description="Polar residues" evidence="1">
    <location>
        <begin position="1734"/>
        <end position="1743"/>
    </location>
</feature>
<feature type="region of interest" description="Disordered" evidence="1">
    <location>
        <begin position="22"/>
        <end position="87"/>
    </location>
</feature>